<evidence type="ECO:0000313" key="2">
    <source>
        <dbReference type="Proteomes" id="UP000004915"/>
    </source>
</evidence>
<sequence length="40" mass="4462">MMRRNIVAQPAVMLGGFFRRPRFGVLDPALGQGIAEYLVN</sequence>
<accession>G7CFY2</accession>
<name>G7CFY2_MYCT3</name>
<dbReference type="EMBL" id="AGVE01000042">
    <property type="protein sequence ID" value="EHI13411.1"/>
    <property type="molecule type" value="Genomic_DNA"/>
</dbReference>
<gene>
    <name evidence="1" type="ORF">KEK_09517</name>
</gene>
<dbReference type="AlphaFoldDB" id="G7CFY2"/>
<keyword evidence="2" id="KW-1185">Reference proteome</keyword>
<reference evidence="1 2" key="1">
    <citation type="submission" date="2011-11" db="EMBL/GenBank/DDBJ databases">
        <authorList>
            <consortium name="Tuberculosis Structural Genomics Consortium"/>
            <person name="Ioerger T.R."/>
        </authorList>
    </citation>
    <scope>NUCLEOTIDE SEQUENCE [LARGE SCALE GENOMIC DNA]</scope>
    <source>
        <strain evidence="2">ATCC 19527 / DSM 44167 / CIP 105390 / JCM 6362 / NCTC 10409 / 316</strain>
    </source>
</reference>
<comment type="caution">
    <text evidence="1">The sequence shown here is derived from an EMBL/GenBank/DDBJ whole genome shotgun (WGS) entry which is preliminary data.</text>
</comment>
<dbReference type="Proteomes" id="UP000004915">
    <property type="component" value="Unassembled WGS sequence"/>
</dbReference>
<proteinExistence type="predicted"/>
<protein>
    <submittedName>
        <fullName evidence="1">Uncharacterized protein</fullName>
    </submittedName>
</protein>
<organism evidence="1 2">
    <name type="scientific">Mycolicibacterium thermoresistibile (strain ATCC 19527 / DSM 44167 / CIP 105390 / JCM 6362 / NCTC 10409 / 316)</name>
    <name type="common">Mycobacterium thermoresistibile</name>
    <dbReference type="NCBI Taxonomy" id="1078020"/>
    <lineage>
        <taxon>Bacteria</taxon>
        <taxon>Bacillati</taxon>
        <taxon>Actinomycetota</taxon>
        <taxon>Actinomycetes</taxon>
        <taxon>Mycobacteriales</taxon>
        <taxon>Mycobacteriaceae</taxon>
        <taxon>Mycolicibacterium</taxon>
    </lineage>
</organism>
<evidence type="ECO:0000313" key="1">
    <source>
        <dbReference type="EMBL" id="EHI13411.1"/>
    </source>
</evidence>